<dbReference type="AlphaFoldDB" id="A0A833YXC4"/>
<name>A0A833YXC4_9CHIR</name>
<protein>
    <submittedName>
        <fullName evidence="1">Uncharacterized protein</fullName>
    </submittedName>
</protein>
<dbReference type="Proteomes" id="UP000664940">
    <property type="component" value="Unassembled WGS sequence"/>
</dbReference>
<evidence type="ECO:0000313" key="2">
    <source>
        <dbReference type="Proteomes" id="UP000664940"/>
    </source>
</evidence>
<dbReference type="EMBL" id="JABVXQ010000012">
    <property type="protein sequence ID" value="KAF6084387.1"/>
    <property type="molecule type" value="Genomic_DNA"/>
</dbReference>
<evidence type="ECO:0000313" key="1">
    <source>
        <dbReference type="EMBL" id="KAF6084387.1"/>
    </source>
</evidence>
<comment type="caution">
    <text evidence="1">The sequence shown here is derived from an EMBL/GenBank/DDBJ whole genome shotgun (WGS) entry which is preliminary data.</text>
</comment>
<proteinExistence type="predicted"/>
<gene>
    <name evidence="1" type="ORF">HJG60_008649</name>
</gene>
<reference evidence="1 2" key="1">
    <citation type="journal article" date="2020" name="Nature">
        <title>Six reference-quality genomes reveal evolution of bat adaptations.</title>
        <authorList>
            <person name="Jebb D."/>
            <person name="Huang Z."/>
            <person name="Pippel M."/>
            <person name="Hughes G.M."/>
            <person name="Lavrichenko K."/>
            <person name="Devanna P."/>
            <person name="Winkler S."/>
            <person name="Jermiin L.S."/>
            <person name="Skirmuntt E.C."/>
            <person name="Katzourakis A."/>
            <person name="Burkitt-Gray L."/>
            <person name="Ray D.A."/>
            <person name="Sullivan K.A.M."/>
            <person name="Roscito J.G."/>
            <person name="Kirilenko B.M."/>
            <person name="Davalos L.M."/>
            <person name="Corthals A.P."/>
            <person name="Power M.L."/>
            <person name="Jones G."/>
            <person name="Ransome R.D."/>
            <person name="Dechmann D.K.N."/>
            <person name="Locatelli A.G."/>
            <person name="Puechmaille S.J."/>
            <person name="Fedrigo O."/>
            <person name="Jarvis E.D."/>
            <person name="Hiller M."/>
            <person name="Vernes S.C."/>
            <person name="Myers E.W."/>
            <person name="Teeling E.C."/>
        </authorList>
    </citation>
    <scope>NUCLEOTIDE SEQUENCE [LARGE SCALE GENOMIC DNA]</scope>
    <source>
        <strain evidence="1">Bat1K_MPI-CBG_1</strain>
    </source>
</reference>
<organism evidence="1 2">
    <name type="scientific">Phyllostomus discolor</name>
    <name type="common">pale spear-nosed bat</name>
    <dbReference type="NCBI Taxonomy" id="89673"/>
    <lineage>
        <taxon>Eukaryota</taxon>
        <taxon>Metazoa</taxon>
        <taxon>Chordata</taxon>
        <taxon>Craniata</taxon>
        <taxon>Vertebrata</taxon>
        <taxon>Euteleostomi</taxon>
        <taxon>Mammalia</taxon>
        <taxon>Eutheria</taxon>
        <taxon>Laurasiatheria</taxon>
        <taxon>Chiroptera</taxon>
        <taxon>Yangochiroptera</taxon>
        <taxon>Phyllostomidae</taxon>
        <taxon>Phyllostominae</taxon>
        <taxon>Phyllostomus</taxon>
    </lineage>
</organism>
<accession>A0A833YXC4</accession>
<sequence>MNSPVRLGVSPAATSMPTGVFNQWFEASFLCAEALGCVVCLNPQRFLPVYLWANVGPPAPPVTISPGGQRCLARPSPPATVVLRPLSSQLPNSAPPTGLDECFFFNSLAVGLPYSLIFCRFWLFFVSKLLLSFFWLCEEAQCVYLRLHLSWKSFLLQTFDVTIYQT</sequence>